<dbReference type="PANTHER" id="PTHR28524:SF3">
    <property type="entry name" value="SUCCINATE DEHYDROGENASE ASSEMBLY FACTOR 4, MITOCHONDRIAL"/>
    <property type="match status" value="1"/>
</dbReference>
<dbReference type="EMBL" id="CAXHTA020000012">
    <property type="protein sequence ID" value="CAL5225655.1"/>
    <property type="molecule type" value="Genomic_DNA"/>
</dbReference>
<dbReference type="Proteomes" id="UP001497392">
    <property type="component" value="Unassembled WGS sequence"/>
</dbReference>
<proteinExistence type="inferred from homology"/>
<protein>
    <recommendedName>
        <fullName evidence="2">Succinate dehydrogenase assembly factor 4, mitochondrial</fullName>
    </recommendedName>
</protein>
<evidence type="ECO:0000313" key="5">
    <source>
        <dbReference type="Proteomes" id="UP001497392"/>
    </source>
</evidence>
<feature type="compositionally biased region" description="Polar residues" evidence="3">
    <location>
        <begin position="16"/>
        <end position="40"/>
    </location>
</feature>
<gene>
    <name evidence="4" type="primary">g8513</name>
    <name evidence="4" type="ORF">VP750_LOCUS7314</name>
</gene>
<comment type="similarity">
    <text evidence="1">Belongs to the SDHAF4 family.</text>
</comment>
<evidence type="ECO:0000256" key="1">
    <source>
        <dbReference type="ARBA" id="ARBA00005701"/>
    </source>
</evidence>
<feature type="compositionally biased region" description="Basic and acidic residues" evidence="3">
    <location>
        <begin position="102"/>
        <end position="115"/>
    </location>
</feature>
<sequence>MCGVGRSQISDRSRDSVLQTWHTNGQTPQAPESKQESGSEATADPFLAHLQQKTEKELFEILRKQQQQPSTQDDGDETSDPVTASGEHGGPKGAYAGAEPTRYGDWEKGGRCTDF</sequence>
<feature type="region of interest" description="Disordered" evidence="3">
    <location>
        <begin position="1"/>
        <end position="48"/>
    </location>
</feature>
<reference evidence="4 5" key="1">
    <citation type="submission" date="2024-06" db="EMBL/GenBank/DDBJ databases">
        <authorList>
            <person name="Kraege A."/>
            <person name="Thomma B."/>
        </authorList>
    </citation>
    <scope>NUCLEOTIDE SEQUENCE [LARGE SCALE GENOMIC DNA]</scope>
</reference>
<evidence type="ECO:0000256" key="3">
    <source>
        <dbReference type="SAM" id="MobiDB-lite"/>
    </source>
</evidence>
<organism evidence="4 5">
    <name type="scientific">Coccomyxa viridis</name>
    <dbReference type="NCBI Taxonomy" id="1274662"/>
    <lineage>
        <taxon>Eukaryota</taxon>
        <taxon>Viridiplantae</taxon>
        <taxon>Chlorophyta</taxon>
        <taxon>core chlorophytes</taxon>
        <taxon>Trebouxiophyceae</taxon>
        <taxon>Trebouxiophyceae incertae sedis</taxon>
        <taxon>Coccomyxaceae</taxon>
        <taxon>Coccomyxa</taxon>
    </lineage>
</organism>
<evidence type="ECO:0000313" key="4">
    <source>
        <dbReference type="EMBL" id="CAL5225655.1"/>
    </source>
</evidence>
<dbReference type="InterPro" id="IPR012875">
    <property type="entry name" value="SDHF4"/>
</dbReference>
<name>A0ABP1G0K2_9CHLO</name>
<dbReference type="PANTHER" id="PTHR28524">
    <property type="entry name" value="SUCCINATE DEHYDROGENASE ASSEMBLY FACTOR 4, MITOCHONDRIAL"/>
    <property type="match status" value="1"/>
</dbReference>
<comment type="caution">
    <text evidence="4">The sequence shown here is derived from an EMBL/GenBank/DDBJ whole genome shotgun (WGS) entry which is preliminary data.</text>
</comment>
<keyword evidence="5" id="KW-1185">Reference proteome</keyword>
<feature type="region of interest" description="Disordered" evidence="3">
    <location>
        <begin position="60"/>
        <end position="115"/>
    </location>
</feature>
<dbReference type="Pfam" id="PF07896">
    <property type="entry name" value="DUF1674"/>
    <property type="match status" value="1"/>
</dbReference>
<accession>A0ABP1G0K2</accession>
<evidence type="ECO:0000256" key="2">
    <source>
        <dbReference type="ARBA" id="ARBA00022170"/>
    </source>
</evidence>